<name>A0A0E9Q3C5_ANGAN</name>
<reference evidence="1" key="1">
    <citation type="submission" date="2014-11" db="EMBL/GenBank/DDBJ databases">
        <authorList>
            <person name="Amaro Gonzalez C."/>
        </authorList>
    </citation>
    <scope>NUCLEOTIDE SEQUENCE</scope>
</reference>
<evidence type="ECO:0000313" key="1">
    <source>
        <dbReference type="EMBL" id="JAH10825.1"/>
    </source>
</evidence>
<sequence length="57" mass="6509">MCSVCFQICMQLVTGRINQGNSSPPGRKCPINELFYKTTAKCISFYRLFNTFHSNVL</sequence>
<protein>
    <submittedName>
        <fullName evidence="1">Uncharacterized protein</fullName>
    </submittedName>
</protein>
<dbReference type="EMBL" id="GBXM01097752">
    <property type="protein sequence ID" value="JAH10825.1"/>
    <property type="molecule type" value="Transcribed_RNA"/>
</dbReference>
<dbReference type="AlphaFoldDB" id="A0A0E9Q3C5"/>
<organism evidence="1">
    <name type="scientific">Anguilla anguilla</name>
    <name type="common">European freshwater eel</name>
    <name type="synonym">Muraena anguilla</name>
    <dbReference type="NCBI Taxonomy" id="7936"/>
    <lineage>
        <taxon>Eukaryota</taxon>
        <taxon>Metazoa</taxon>
        <taxon>Chordata</taxon>
        <taxon>Craniata</taxon>
        <taxon>Vertebrata</taxon>
        <taxon>Euteleostomi</taxon>
        <taxon>Actinopterygii</taxon>
        <taxon>Neopterygii</taxon>
        <taxon>Teleostei</taxon>
        <taxon>Anguilliformes</taxon>
        <taxon>Anguillidae</taxon>
        <taxon>Anguilla</taxon>
    </lineage>
</organism>
<accession>A0A0E9Q3C5</accession>
<proteinExistence type="predicted"/>
<reference evidence="1" key="2">
    <citation type="journal article" date="2015" name="Fish Shellfish Immunol.">
        <title>Early steps in the European eel (Anguilla anguilla)-Vibrio vulnificus interaction in the gills: Role of the RtxA13 toxin.</title>
        <authorList>
            <person name="Callol A."/>
            <person name="Pajuelo D."/>
            <person name="Ebbesson L."/>
            <person name="Teles M."/>
            <person name="MacKenzie S."/>
            <person name="Amaro C."/>
        </authorList>
    </citation>
    <scope>NUCLEOTIDE SEQUENCE</scope>
</reference>